<evidence type="ECO:0000313" key="1">
    <source>
        <dbReference type="EMBL" id="MBF9066558.1"/>
    </source>
</evidence>
<proteinExistence type="predicted"/>
<protein>
    <submittedName>
        <fullName evidence="1">Uncharacterized protein</fullName>
    </submittedName>
</protein>
<comment type="caution">
    <text evidence="1">The sequence shown here is derived from an EMBL/GenBank/DDBJ whole genome shotgun (WGS) entry which is preliminary data.</text>
</comment>
<accession>A0A931FAM6</accession>
<dbReference type="RefSeq" id="WP_196191757.1">
    <property type="nucleotide sequence ID" value="NZ_JADPRT010000001.1"/>
</dbReference>
<dbReference type="EMBL" id="JADPRT010000001">
    <property type="protein sequence ID" value="MBF9066558.1"/>
    <property type="molecule type" value="Genomic_DNA"/>
</dbReference>
<gene>
    <name evidence="1" type="ORF">I2501_00730</name>
</gene>
<sequence length="97" mass="10631">MTQTWANTKGIAHIQPKPGGFYYGSCGTTLYAAVRFEVAPGATSNDLVQLQDEGTSLQFFRFTPETGWTFVGSDSYPPTTNCSQFAPVALSRQWHCS</sequence>
<dbReference type="Proteomes" id="UP000657385">
    <property type="component" value="Unassembled WGS sequence"/>
</dbReference>
<evidence type="ECO:0000313" key="2">
    <source>
        <dbReference type="Proteomes" id="UP000657385"/>
    </source>
</evidence>
<keyword evidence="2" id="KW-1185">Reference proteome</keyword>
<name>A0A931FAM6_9ACTN</name>
<organism evidence="1 2">
    <name type="scientific">Streptacidiphilus fuscans</name>
    <dbReference type="NCBI Taxonomy" id="2789292"/>
    <lineage>
        <taxon>Bacteria</taxon>
        <taxon>Bacillati</taxon>
        <taxon>Actinomycetota</taxon>
        <taxon>Actinomycetes</taxon>
        <taxon>Kitasatosporales</taxon>
        <taxon>Streptomycetaceae</taxon>
        <taxon>Streptacidiphilus</taxon>
    </lineage>
</organism>
<reference evidence="1" key="1">
    <citation type="submission" date="2020-11" db="EMBL/GenBank/DDBJ databases">
        <title>Isolation and identification of active actinomycetes.</title>
        <authorList>
            <person name="Yu B."/>
        </authorList>
    </citation>
    <scope>NUCLEOTIDE SEQUENCE</scope>
    <source>
        <strain evidence="1">NEAU-YB345</strain>
    </source>
</reference>
<dbReference type="AlphaFoldDB" id="A0A931FAM6"/>